<evidence type="ECO:0000313" key="3">
    <source>
        <dbReference type="Proteomes" id="UP000676079"/>
    </source>
</evidence>
<feature type="compositionally biased region" description="Low complexity" evidence="1">
    <location>
        <begin position="39"/>
        <end position="52"/>
    </location>
</feature>
<dbReference type="RefSeq" id="WP_220563928.1">
    <property type="nucleotide sequence ID" value="NZ_CP074133.1"/>
</dbReference>
<gene>
    <name evidence="2" type="ORF">KGD84_31265</name>
</gene>
<dbReference type="Proteomes" id="UP000676079">
    <property type="component" value="Chromosome"/>
</dbReference>
<proteinExistence type="predicted"/>
<reference evidence="2 3" key="1">
    <citation type="submission" date="2021-05" db="EMBL/GenBank/DDBJ databases">
        <title>Direct Submission.</title>
        <authorList>
            <person name="Li K."/>
            <person name="Gao J."/>
        </authorList>
    </citation>
    <scope>NUCLEOTIDE SEQUENCE [LARGE SCALE GENOMIC DNA]</scope>
    <source>
        <strain evidence="2 3">Mg02</strain>
    </source>
</reference>
<accession>A0ABX8BKE1</accession>
<sequence length="114" mass="11256">MRSPWVLPAAVAAVAAVLLGGAGLAWNLSSGDADPVPPGEVVVGESPGAVPEAEVSAGGDNVVPPPPPVTDREEPSETSAPPSEEPSPTPSPTACVGDDDDGCDDDDDGDDDDD</sequence>
<organism evidence="2 3">
    <name type="scientific">Nocardiopsis changdeensis</name>
    <dbReference type="NCBI Taxonomy" id="2831969"/>
    <lineage>
        <taxon>Bacteria</taxon>
        <taxon>Bacillati</taxon>
        <taxon>Actinomycetota</taxon>
        <taxon>Actinomycetes</taxon>
        <taxon>Streptosporangiales</taxon>
        <taxon>Nocardiopsidaceae</taxon>
        <taxon>Nocardiopsis</taxon>
    </lineage>
</organism>
<protein>
    <recommendedName>
        <fullName evidence="4">Small secreted hydrophilic protein</fullName>
    </recommendedName>
</protein>
<feature type="compositionally biased region" description="Acidic residues" evidence="1">
    <location>
        <begin position="97"/>
        <end position="114"/>
    </location>
</feature>
<keyword evidence="3" id="KW-1185">Reference proteome</keyword>
<evidence type="ECO:0008006" key="4">
    <source>
        <dbReference type="Google" id="ProtNLM"/>
    </source>
</evidence>
<dbReference type="EMBL" id="CP074133">
    <property type="protein sequence ID" value="QUX22712.1"/>
    <property type="molecule type" value="Genomic_DNA"/>
</dbReference>
<name>A0ABX8BKE1_9ACTN</name>
<feature type="region of interest" description="Disordered" evidence="1">
    <location>
        <begin position="30"/>
        <end position="114"/>
    </location>
</feature>
<evidence type="ECO:0000256" key="1">
    <source>
        <dbReference type="SAM" id="MobiDB-lite"/>
    </source>
</evidence>
<evidence type="ECO:0000313" key="2">
    <source>
        <dbReference type="EMBL" id="QUX22712.1"/>
    </source>
</evidence>